<proteinExistence type="evidence at transcript level"/>
<evidence type="ECO:0000256" key="1">
    <source>
        <dbReference type="SAM" id="Phobius"/>
    </source>
</evidence>
<feature type="non-terminal residue" evidence="2">
    <location>
        <position position="1"/>
    </location>
</feature>
<keyword evidence="1" id="KW-0472">Membrane</keyword>
<dbReference type="EMBL" id="GAMC01002789">
    <property type="protein sequence ID" value="JAC03767.1"/>
    <property type="molecule type" value="mRNA"/>
</dbReference>
<evidence type="ECO:0000313" key="2">
    <source>
        <dbReference type="EMBL" id="JAC03767.1"/>
    </source>
</evidence>
<organism evidence="2">
    <name type="scientific">Ceratitis capitata</name>
    <name type="common">Mediterranean fruit fly</name>
    <name type="synonym">Tephritis capitata</name>
    <dbReference type="NCBI Taxonomy" id="7213"/>
    <lineage>
        <taxon>Eukaryota</taxon>
        <taxon>Metazoa</taxon>
        <taxon>Ecdysozoa</taxon>
        <taxon>Arthropoda</taxon>
        <taxon>Hexapoda</taxon>
        <taxon>Insecta</taxon>
        <taxon>Pterygota</taxon>
        <taxon>Neoptera</taxon>
        <taxon>Endopterygota</taxon>
        <taxon>Diptera</taxon>
        <taxon>Brachycera</taxon>
        <taxon>Muscomorpha</taxon>
        <taxon>Tephritoidea</taxon>
        <taxon>Tephritidae</taxon>
        <taxon>Ceratitis</taxon>
        <taxon>Ceratitis</taxon>
    </lineage>
</organism>
<reference evidence="2" key="1">
    <citation type="submission" date="2013-07" db="EMBL/GenBank/DDBJ databases">
        <authorList>
            <person name="Geib S."/>
        </authorList>
    </citation>
    <scope>NUCLEOTIDE SEQUENCE</scope>
</reference>
<feature type="transmembrane region" description="Helical" evidence="1">
    <location>
        <begin position="20"/>
        <end position="38"/>
    </location>
</feature>
<keyword evidence="1" id="KW-0812">Transmembrane</keyword>
<accession>W8C8S4</accession>
<protein>
    <submittedName>
        <fullName evidence="2">Uncharacterized protein</fullName>
    </submittedName>
</protein>
<dbReference type="OrthoDB" id="7932069at2759"/>
<name>W8C8S4_CERCA</name>
<keyword evidence="1" id="KW-1133">Transmembrane helix</keyword>
<reference evidence="2" key="2">
    <citation type="journal article" date="2014" name="BMC Genomics">
        <title>A genomic perspective to assessing quality of mass-reared SIT flies used in Mediterranean fruit fly (Ceratitis capitata) eradication in California.</title>
        <authorList>
            <person name="Calla B."/>
            <person name="Hall B."/>
            <person name="Hou S."/>
            <person name="Geib S.M."/>
        </authorList>
    </citation>
    <scope>NUCLEOTIDE SEQUENCE</scope>
</reference>
<sequence>QVQGETFFQAKEIYKMTKKVVFLVCVIFLQLAFCMLKPQTPNETLDKSIEQNELMVEKAAEIVKDVTLAEKNHILSERKRLIDMIIDGSTGHYVYLLKGTYKIAKDILTDPAVVGTDTVEAQNEKRLLELFINGTAGILKQTSDKCIQLVLRQFFTFANRHTQKRDNRGKEVDIWEDALTRHGMREFEAEENKLLNENGNQYADEFDNYLKSLSPAGRAMEEDLVYVSETYMENKKVMDRVNYGYRCRDALLNSIFI</sequence>
<dbReference type="AlphaFoldDB" id="W8C8S4"/>